<evidence type="ECO:0008006" key="3">
    <source>
        <dbReference type="Google" id="ProtNLM"/>
    </source>
</evidence>
<name>A0AAD4DJ10_9FUNG</name>
<proteinExistence type="predicted"/>
<sequence length="561" mass="64470">MTTQHEALEIPEILRRISTYLPGPDFTSCLQTCHSFHTILTPLLYNQLTLVQKEEKRPTLEALARYAHLVGALKFEHFMSAEYLNVGFKGLYSIHIVHMIRSREFQVGTDEEIMDALLRIIRENPALRKWTLHNPWPRLSSKVWKELSSLKKNPTQGGSDQRQQLAVQSRGCDVLDLTSITVTHDAKHWFLRACADARELRILDVSFMVAGGNPDNCQLFLQLDKRPPQGRRVEIVEFHGYDVIHQLTFLSHLVEARHISWTSPAAGRMPIQTRPLPTLEDLKQFIKPTTWPKLRSLDLTGIPGRQLVRFSDECISHILGCLPDSQLEEFKLQGSTFGPLSAAELKRQLSCLQDLRLEPAGIQEQSALIQEVMESCPKLKVLRAGMISVGHMRRGKPWVCHGLKELAVQIDLESDRDGAVVDKEVDYDTVYFEKHAASRRYVFERLSKLTELVELDTSLPYYGHGDLTYYLLSNRYQSPYWTLEYQIPYGLDQLASLKKLEKLKWSNNHQRIYKEDLAWMADNLPSLKTICAEFDRNATKHKEMAAFLLEKGITVGAHRYR</sequence>
<organism evidence="1 2">
    <name type="scientific">Linnemannia exigua</name>
    <dbReference type="NCBI Taxonomy" id="604196"/>
    <lineage>
        <taxon>Eukaryota</taxon>
        <taxon>Fungi</taxon>
        <taxon>Fungi incertae sedis</taxon>
        <taxon>Mucoromycota</taxon>
        <taxon>Mortierellomycotina</taxon>
        <taxon>Mortierellomycetes</taxon>
        <taxon>Mortierellales</taxon>
        <taxon>Mortierellaceae</taxon>
        <taxon>Linnemannia</taxon>
    </lineage>
</organism>
<dbReference type="CDD" id="cd09917">
    <property type="entry name" value="F-box_SF"/>
    <property type="match status" value="1"/>
</dbReference>
<reference evidence="1" key="1">
    <citation type="journal article" date="2020" name="Fungal Divers.">
        <title>Resolving the Mortierellaceae phylogeny through synthesis of multi-gene phylogenetics and phylogenomics.</title>
        <authorList>
            <person name="Vandepol N."/>
            <person name="Liber J."/>
            <person name="Desiro A."/>
            <person name="Na H."/>
            <person name="Kennedy M."/>
            <person name="Barry K."/>
            <person name="Grigoriev I.V."/>
            <person name="Miller A.N."/>
            <person name="O'Donnell K."/>
            <person name="Stajich J.E."/>
            <person name="Bonito G."/>
        </authorList>
    </citation>
    <scope>NUCLEOTIDE SEQUENCE</scope>
    <source>
        <strain evidence="1">NRRL 28262</strain>
    </source>
</reference>
<evidence type="ECO:0000313" key="1">
    <source>
        <dbReference type="EMBL" id="KAG0277776.1"/>
    </source>
</evidence>
<dbReference type="InterPro" id="IPR032675">
    <property type="entry name" value="LRR_dom_sf"/>
</dbReference>
<gene>
    <name evidence="1" type="ORF">BGZ95_005360</name>
</gene>
<dbReference type="Proteomes" id="UP001194580">
    <property type="component" value="Unassembled WGS sequence"/>
</dbReference>
<dbReference type="EMBL" id="JAAAIL010000248">
    <property type="protein sequence ID" value="KAG0277776.1"/>
    <property type="molecule type" value="Genomic_DNA"/>
</dbReference>
<dbReference type="SUPFAM" id="SSF52047">
    <property type="entry name" value="RNI-like"/>
    <property type="match status" value="1"/>
</dbReference>
<accession>A0AAD4DJ10</accession>
<dbReference type="AlphaFoldDB" id="A0AAD4DJ10"/>
<dbReference type="Gene3D" id="3.80.10.10">
    <property type="entry name" value="Ribonuclease Inhibitor"/>
    <property type="match status" value="1"/>
</dbReference>
<evidence type="ECO:0000313" key="2">
    <source>
        <dbReference type="Proteomes" id="UP001194580"/>
    </source>
</evidence>
<keyword evidence="2" id="KW-1185">Reference proteome</keyword>
<protein>
    <recommendedName>
        <fullName evidence="3">F-box domain-containing protein</fullName>
    </recommendedName>
</protein>
<comment type="caution">
    <text evidence="1">The sequence shown here is derived from an EMBL/GenBank/DDBJ whole genome shotgun (WGS) entry which is preliminary data.</text>
</comment>